<evidence type="ECO:0000313" key="4">
    <source>
        <dbReference type="Proteomes" id="UP000001555"/>
    </source>
</evidence>
<dbReference type="EMBL" id="DS724006">
    <property type="protein sequence ID" value="EEC06622.1"/>
    <property type="molecule type" value="Genomic_DNA"/>
</dbReference>
<feature type="region of interest" description="Disordered" evidence="1">
    <location>
        <begin position="39"/>
        <end position="61"/>
    </location>
</feature>
<accession>B7PJ50</accession>
<feature type="non-terminal residue" evidence="2">
    <location>
        <position position="1"/>
    </location>
</feature>
<name>B7PJ50_IXOSC</name>
<dbReference type="EnsemblMetazoa" id="ISCW004190-RA">
    <property type="protein sequence ID" value="ISCW004190-PA"/>
    <property type="gene ID" value="ISCW004190"/>
</dbReference>
<evidence type="ECO:0000256" key="1">
    <source>
        <dbReference type="SAM" id="MobiDB-lite"/>
    </source>
</evidence>
<proteinExistence type="predicted"/>
<dbReference type="HOGENOM" id="CLU_2929370_0_0_1"/>
<reference evidence="2 4" key="1">
    <citation type="submission" date="2008-03" db="EMBL/GenBank/DDBJ databases">
        <title>Annotation of Ixodes scapularis.</title>
        <authorList>
            <consortium name="Ixodes scapularis Genome Project Consortium"/>
            <person name="Caler E."/>
            <person name="Hannick L.I."/>
            <person name="Bidwell S."/>
            <person name="Joardar V."/>
            <person name="Thiagarajan M."/>
            <person name="Amedeo P."/>
            <person name="Galinsky K.J."/>
            <person name="Schobel S."/>
            <person name="Inman J."/>
            <person name="Hostetler J."/>
            <person name="Miller J."/>
            <person name="Hammond M."/>
            <person name="Megy K."/>
            <person name="Lawson D."/>
            <person name="Kodira C."/>
            <person name="Sutton G."/>
            <person name="Meyer J."/>
            <person name="Hill C.A."/>
            <person name="Birren B."/>
            <person name="Nene V."/>
            <person name="Collins F."/>
            <person name="Alarcon-Chaidez F."/>
            <person name="Wikel S."/>
            <person name="Strausberg R."/>
        </authorList>
    </citation>
    <scope>NUCLEOTIDE SEQUENCE [LARGE SCALE GENOMIC DNA]</scope>
    <source>
        <strain evidence="4">Wikel</strain>
        <strain evidence="2">Wikel colony</strain>
    </source>
</reference>
<dbReference type="InParanoid" id="B7PJ50"/>
<dbReference type="PaxDb" id="6945-B7PJ50"/>
<dbReference type="EMBL" id="ABJB011067641">
    <property type="status" value="NOT_ANNOTATED_CDS"/>
    <property type="molecule type" value="Genomic_DNA"/>
</dbReference>
<dbReference type="VEuPathDB" id="VectorBase:ISCW004190"/>
<sequence length="61" mass="6762">APAGVLQQREQGVRELWRHLDPAVAPRLHGALPVQRLRPLLQDERGQPTPHEAPQTAGTFP</sequence>
<dbReference type="AlphaFoldDB" id="B7PJ50"/>
<evidence type="ECO:0000313" key="3">
    <source>
        <dbReference type="EnsemblMetazoa" id="ISCW004190-PA"/>
    </source>
</evidence>
<protein>
    <submittedName>
        <fullName evidence="2 3">Uncharacterized protein</fullName>
    </submittedName>
</protein>
<gene>
    <name evidence="2" type="ORF">IscW_ISCW004190</name>
</gene>
<reference evidence="3" key="2">
    <citation type="submission" date="2020-05" db="UniProtKB">
        <authorList>
            <consortium name="EnsemblMetazoa"/>
        </authorList>
    </citation>
    <scope>IDENTIFICATION</scope>
    <source>
        <strain evidence="3">wikel</strain>
    </source>
</reference>
<keyword evidence="4" id="KW-1185">Reference proteome</keyword>
<evidence type="ECO:0000313" key="2">
    <source>
        <dbReference type="EMBL" id="EEC06622.1"/>
    </source>
</evidence>
<dbReference type="Proteomes" id="UP000001555">
    <property type="component" value="Unassembled WGS sequence"/>
</dbReference>
<organism>
    <name type="scientific">Ixodes scapularis</name>
    <name type="common">Black-legged tick</name>
    <name type="synonym">Deer tick</name>
    <dbReference type="NCBI Taxonomy" id="6945"/>
    <lineage>
        <taxon>Eukaryota</taxon>
        <taxon>Metazoa</taxon>
        <taxon>Ecdysozoa</taxon>
        <taxon>Arthropoda</taxon>
        <taxon>Chelicerata</taxon>
        <taxon>Arachnida</taxon>
        <taxon>Acari</taxon>
        <taxon>Parasitiformes</taxon>
        <taxon>Ixodida</taxon>
        <taxon>Ixodoidea</taxon>
        <taxon>Ixodidae</taxon>
        <taxon>Ixodinae</taxon>
        <taxon>Ixodes</taxon>
    </lineage>
</organism>
<feature type="non-terminal residue" evidence="2">
    <location>
        <position position="61"/>
    </location>
</feature>
<dbReference type="VEuPathDB" id="VectorBase:ISCI004190"/>